<evidence type="ECO:0000256" key="2">
    <source>
        <dbReference type="ARBA" id="ARBA00023015"/>
    </source>
</evidence>
<dbReference type="Pfam" id="PF08281">
    <property type="entry name" value="Sigma70_r4_2"/>
    <property type="match status" value="1"/>
</dbReference>
<organism evidence="6 7">
    <name type="scientific">Cyclobacterium xiamenense</name>
    <dbReference type="NCBI Taxonomy" id="1297121"/>
    <lineage>
        <taxon>Bacteria</taxon>
        <taxon>Pseudomonadati</taxon>
        <taxon>Bacteroidota</taxon>
        <taxon>Cytophagia</taxon>
        <taxon>Cytophagales</taxon>
        <taxon>Cyclobacteriaceae</taxon>
        <taxon>Cyclobacterium</taxon>
    </lineage>
</organism>
<dbReference type="Gene3D" id="1.10.1740.10">
    <property type="match status" value="1"/>
</dbReference>
<dbReference type="InterPro" id="IPR013249">
    <property type="entry name" value="RNA_pol_sigma70_r4_t2"/>
</dbReference>
<keyword evidence="4" id="KW-0804">Transcription</keyword>
<evidence type="ECO:0000256" key="1">
    <source>
        <dbReference type="ARBA" id="ARBA00010641"/>
    </source>
</evidence>
<dbReference type="GO" id="GO:0003677">
    <property type="term" value="F:DNA binding"/>
    <property type="evidence" value="ECO:0007669"/>
    <property type="project" value="InterPro"/>
</dbReference>
<dbReference type="NCBIfam" id="TIGR02937">
    <property type="entry name" value="sigma70-ECF"/>
    <property type="match status" value="1"/>
</dbReference>
<proteinExistence type="inferred from homology"/>
<keyword evidence="7" id="KW-1185">Reference proteome</keyword>
<gene>
    <name evidence="6" type="ORF">SAMN05192553_10635</name>
</gene>
<dbReference type="InterPro" id="IPR013324">
    <property type="entry name" value="RNA_pol_sigma_r3/r4-like"/>
</dbReference>
<dbReference type="InterPro" id="IPR036388">
    <property type="entry name" value="WH-like_DNA-bd_sf"/>
</dbReference>
<evidence type="ECO:0000313" key="6">
    <source>
        <dbReference type="EMBL" id="SEJ60812.1"/>
    </source>
</evidence>
<dbReference type="STRING" id="1416801.SAMN05192553_10635"/>
<sequence>MNINPKKNPNTPIIPLPYRHAATMELFKDKTDTEIWSAFDAGDEMAFNYIYRIHAASLFGFGSQISKDQGMVQDCIQNLFIGLRRKRGSLSEVKSIKAYLFKCLQRDLIRELNKKGGPTYNAEIMEGDSFHIEVSFETKLIQQEQEGEQMAKIQVALNQLTVRQRQAVLLLYEEGMSYKEIAEVMDLNEVKSARKIIYRALDSLRNLLKK</sequence>
<keyword evidence="3" id="KW-0731">Sigma factor</keyword>
<dbReference type="EMBL" id="FNZH01000006">
    <property type="protein sequence ID" value="SEJ60812.1"/>
    <property type="molecule type" value="Genomic_DNA"/>
</dbReference>
<name>A0A1H7AFI4_9BACT</name>
<keyword evidence="2" id="KW-0805">Transcription regulation</keyword>
<dbReference type="InterPro" id="IPR013325">
    <property type="entry name" value="RNA_pol_sigma_r2"/>
</dbReference>
<evidence type="ECO:0000313" key="7">
    <source>
        <dbReference type="Proteomes" id="UP000199403"/>
    </source>
</evidence>
<protein>
    <submittedName>
        <fullName evidence="6">RNA polymerase sigma-70 factor, ECF subfamily</fullName>
    </submittedName>
</protein>
<reference evidence="7" key="1">
    <citation type="submission" date="2016-10" db="EMBL/GenBank/DDBJ databases">
        <authorList>
            <person name="Varghese N."/>
            <person name="Submissions S."/>
        </authorList>
    </citation>
    <scope>NUCLEOTIDE SEQUENCE [LARGE SCALE GENOMIC DNA]</scope>
    <source>
        <strain evidence="7">IBRC-M 10761</strain>
    </source>
</reference>
<evidence type="ECO:0000256" key="3">
    <source>
        <dbReference type="ARBA" id="ARBA00023082"/>
    </source>
</evidence>
<dbReference type="AlphaFoldDB" id="A0A1H7AFI4"/>
<accession>A0A1H7AFI4</accession>
<dbReference type="Proteomes" id="UP000199403">
    <property type="component" value="Unassembled WGS sequence"/>
</dbReference>
<dbReference type="PANTHER" id="PTHR43133">
    <property type="entry name" value="RNA POLYMERASE ECF-TYPE SIGMA FACTO"/>
    <property type="match status" value="1"/>
</dbReference>
<dbReference type="SUPFAM" id="SSF88659">
    <property type="entry name" value="Sigma3 and sigma4 domains of RNA polymerase sigma factors"/>
    <property type="match status" value="1"/>
</dbReference>
<evidence type="ECO:0000256" key="4">
    <source>
        <dbReference type="ARBA" id="ARBA00023163"/>
    </source>
</evidence>
<evidence type="ECO:0000259" key="5">
    <source>
        <dbReference type="Pfam" id="PF08281"/>
    </source>
</evidence>
<dbReference type="OrthoDB" id="9150024at2"/>
<dbReference type="InterPro" id="IPR039425">
    <property type="entry name" value="RNA_pol_sigma-70-like"/>
</dbReference>
<dbReference type="InterPro" id="IPR014284">
    <property type="entry name" value="RNA_pol_sigma-70_dom"/>
</dbReference>
<dbReference type="Gene3D" id="1.10.10.10">
    <property type="entry name" value="Winged helix-like DNA-binding domain superfamily/Winged helix DNA-binding domain"/>
    <property type="match status" value="1"/>
</dbReference>
<dbReference type="CDD" id="cd06171">
    <property type="entry name" value="Sigma70_r4"/>
    <property type="match status" value="1"/>
</dbReference>
<dbReference type="RefSeq" id="WP_092177001.1">
    <property type="nucleotide sequence ID" value="NZ_FNZH01000006.1"/>
</dbReference>
<dbReference type="GO" id="GO:0006352">
    <property type="term" value="P:DNA-templated transcription initiation"/>
    <property type="evidence" value="ECO:0007669"/>
    <property type="project" value="InterPro"/>
</dbReference>
<dbReference type="SUPFAM" id="SSF88946">
    <property type="entry name" value="Sigma2 domain of RNA polymerase sigma factors"/>
    <property type="match status" value="1"/>
</dbReference>
<feature type="domain" description="RNA polymerase sigma factor 70 region 4 type 2" evidence="5">
    <location>
        <begin position="152"/>
        <end position="201"/>
    </location>
</feature>
<dbReference type="PANTHER" id="PTHR43133:SF46">
    <property type="entry name" value="RNA POLYMERASE SIGMA-70 FACTOR ECF SUBFAMILY"/>
    <property type="match status" value="1"/>
</dbReference>
<dbReference type="GO" id="GO:0016987">
    <property type="term" value="F:sigma factor activity"/>
    <property type="evidence" value="ECO:0007669"/>
    <property type="project" value="UniProtKB-KW"/>
</dbReference>
<comment type="similarity">
    <text evidence="1">Belongs to the sigma-70 factor family. ECF subfamily.</text>
</comment>